<evidence type="ECO:0000313" key="2">
    <source>
        <dbReference type="Proteomes" id="UP001235849"/>
    </source>
</evidence>
<dbReference type="RefSeq" id="WP_283765340.1">
    <property type="nucleotide sequence ID" value="NZ_JAQOSO010000010.1"/>
</dbReference>
<dbReference type="EMBL" id="JAQOSO010000010">
    <property type="protein sequence ID" value="MDJ1172963.1"/>
    <property type="molecule type" value="Genomic_DNA"/>
</dbReference>
<name>A0ABT7B1B7_9CYAN</name>
<dbReference type="Proteomes" id="UP001235849">
    <property type="component" value="Unassembled WGS sequence"/>
</dbReference>
<evidence type="ECO:0000313" key="1">
    <source>
        <dbReference type="EMBL" id="MDJ1172963.1"/>
    </source>
</evidence>
<evidence type="ECO:0008006" key="3">
    <source>
        <dbReference type="Google" id="ProtNLM"/>
    </source>
</evidence>
<organism evidence="1 2">
    <name type="scientific">Roseofilum capinflatum BLCC-M114</name>
    <dbReference type="NCBI Taxonomy" id="3022440"/>
    <lineage>
        <taxon>Bacteria</taxon>
        <taxon>Bacillati</taxon>
        <taxon>Cyanobacteriota</taxon>
        <taxon>Cyanophyceae</taxon>
        <taxon>Desertifilales</taxon>
        <taxon>Desertifilaceae</taxon>
        <taxon>Roseofilum</taxon>
        <taxon>Roseofilum capinflatum</taxon>
    </lineage>
</organism>
<comment type="caution">
    <text evidence="1">The sequence shown here is derived from an EMBL/GenBank/DDBJ whole genome shotgun (WGS) entry which is preliminary data.</text>
</comment>
<sequence>MIVFSAIAWHFFRHKKLTTLIQSEFQTCTASTKVKPAMIGTGKPRTQAKMENTITIALTPEGNLELPPEIREKFANGEQYSVLTTEDSIIFKKVPQLDWDELRQRRKRLGDDPNPLTNEQICEIVREVRREQKQ</sequence>
<keyword evidence="2" id="KW-1185">Reference proteome</keyword>
<gene>
    <name evidence="1" type="ORF">PMG25_02550</name>
</gene>
<reference evidence="1 2" key="1">
    <citation type="submission" date="2023-01" db="EMBL/GenBank/DDBJ databases">
        <title>Novel diversity within Roseofilum (Cyanobacteria; Desertifilaceae) from marine benthic mats with descriptions of four novel species.</title>
        <authorList>
            <person name="Wang Y."/>
            <person name="Berthold D.E."/>
            <person name="Hu J."/>
            <person name="Lefler F.W."/>
            <person name="Laughinghouse H.D. IV."/>
        </authorList>
    </citation>
    <scope>NUCLEOTIDE SEQUENCE [LARGE SCALE GENOMIC DNA]</scope>
    <source>
        <strain evidence="1 2">BLCC-M114</strain>
    </source>
</reference>
<accession>A0ABT7B1B7</accession>
<proteinExistence type="predicted"/>
<protein>
    <recommendedName>
        <fullName evidence="3">SpoVT-AbrB domain-containing protein</fullName>
    </recommendedName>
</protein>